<evidence type="ECO:0000313" key="2">
    <source>
        <dbReference type="EMBL" id="PIC20464.1"/>
    </source>
</evidence>
<dbReference type="EMBL" id="PDUG01000006">
    <property type="protein sequence ID" value="PIC20464.1"/>
    <property type="molecule type" value="Genomic_DNA"/>
</dbReference>
<proteinExistence type="predicted"/>
<evidence type="ECO:0000313" key="3">
    <source>
        <dbReference type="Proteomes" id="UP000230233"/>
    </source>
</evidence>
<comment type="caution">
    <text evidence="2">The sequence shown here is derived from an EMBL/GenBank/DDBJ whole genome shotgun (WGS) entry which is preliminary data.</text>
</comment>
<keyword evidence="3" id="KW-1185">Reference proteome</keyword>
<organism evidence="2 3">
    <name type="scientific">Caenorhabditis nigoni</name>
    <dbReference type="NCBI Taxonomy" id="1611254"/>
    <lineage>
        <taxon>Eukaryota</taxon>
        <taxon>Metazoa</taxon>
        <taxon>Ecdysozoa</taxon>
        <taxon>Nematoda</taxon>
        <taxon>Chromadorea</taxon>
        <taxon>Rhabditida</taxon>
        <taxon>Rhabditina</taxon>
        <taxon>Rhabditomorpha</taxon>
        <taxon>Rhabditoidea</taxon>
        <taxon>Rhabditidae</taxon>
        <taxon>Peloderinae</taxon>
        <taxon>Caenorhabditis</taxon>
    </lineage>
</organism>
<dbReference type="OrthoDB" id="10472695at2759"/>
<sequence>MAESLSADMPYKHPICANAHAQGVDLFRIVVYSYLEEHAYPLTDMSSYGYVSQKALEHATSMMKNKIEAVMSEAKFGTVTKYNKARQDVEIRCLEDCLKFYHEYSSLIKQTLNLTQQLLSGNRTDGEKRHLERELEWRKPLNDRLVQEVVDGALRLSEVAEREKAEKETREKFESTEKDASGSEIKVNNKVSTDESLELESSENQHKEKGRSKKVKTPKKSDAAARRPLRWKQYYHLQELQRKRAEESKVQSNLNEKPHEIAGTQESADPSSYGLCHNQDQLAVITGELEKCAISIIDDSKCIKAKNNL</sequence>
<evidence type="ECO:0000256" key="1">
    <source>
        <dbReference type="SAM" id="MobiDB-lite"/>
    </source>
</evidence>
<feature type="region of interest" description="Disordered" evidence="1">
    <location>
        <begin position="160"/>
        <end position="228"/>
    </location>
</feature>
<name>A0A2G5SZB4_9PELO</name>
<protein>
    <submittedName>
        <fullName evidence="2">Uncharacterized protein</fullName>
    </submittedName>
</protein>
<gene>
    <name evidence="2" type="primary">Cnig_chr_X.g25657</name>
    <name evidence="2" type="ORF">B9Z55_025657</name>
</gene>
<dbReference type="AlphaFoldDB" id="A0A2G5SZB4"/>
<feature type="compositionally biased region" description="Basic and acidic residues" evidence="1">
    <location>
        <begin position="160"/>
        <end position="181"/>
    </location>
</feature>
<feature type="compositionally biased region" description="Basic residues" evidence="1">
    <location>
        <begin position="208"/>
        <end position="218"/>
    </location>
</feature>
<reference evidence="3" key="1">
    <citation type="submission" date="2017-10" db="EMBL/GenBank/DDBJ databases">
        <title>Rapid genome shrinkage in a self-fertile nematode reveals novel sperm competition proteins.</title>
        <authorList>
            <person name="Yin D."/>
            <person name="Schwarz E.M."/>
            <person name="Thomas C.G."/>
            <person name="Felde R.L."/>
            <person name="Korf I.F."/>
            <person name="Cutter A.D."/>
            <person name="Schartner C.M."/>
            <person name="Ralston E.J."/>
            <person name="Meyer B.J."/>
            <person name="Haag E.S."/>
        </authorList>
    </citation>
    <scope>NUCLEOTIDE SEQUENCE [LARGE SCALE GENOMIC DNA]</scope>
    <source>
        <strain evidence="3">JU1422</strain>
    </source>
</reference>
<dbReference type="Proteomes" id="UP000230233">
    <property type="component" value="Chromosome X"/>
</dbReference>
<accession>A0A2G5SZB4</accession>